<keyword evidence="6" id="KW-0576">Peroxisome</keyword>
<dbReference type="PIRSF" id="PIRSF000429">
    <property type="entry name" value="Ac-CoA_Ac_transf"/>
    <property type="match status" value="1"/>
</dbReference>
<keyword evidence="13" id="KW-1185">Reference proteome</keyword>
<dbReference type="Pfam" id="PF02803">
    <property type="entry name" value="Thiolase_C"/>
    <property type="match status" value="1"/>
</dbReference>
<dbReference type="InterPro" id="IPR020616">
    <property type="entry name" value="Thiolase_N"/>
</dbReference>
<feature type="domain" description="Thiolase N-terminal" evidence="10">
    <location>
        <begin position="43"/>
        <end position="286"/>
    </location>
</feature>
<feature type="domain" description="Thiolase C-terminal" evidence="11">
    <location>
        <begin position="299"/>
        <end position="419"/>
    </location>
</feature>
<accession>A0A6I3KLL7</accession>
<dbReference type="CDD" id="cd00751">
    <property type="entry name" value="thiolase"/>
    <property type="match status" value="1"/>
</dbReference>
<dbReference type="SUPFAM" id="SSF53901">
    <property type="entry name" value="Thiolase-like"/>
    <property type="match status" value="2"/>
</dbReference>
<evidence type="ECO:0000256" key="5">
    <source>
        <dbReference type="ARBA" id="ARBA00023098"/>
    </source>
</evidence>
<dbReference type="NCBIfam" id="TIGR01930">
    <property type="entry name" value="AcCoA-C-Actrans"/>
    <property type="match status" value="1"/>
</dbReference>
<sequence>MVATGHRTMEVGSGRRPSAPGSSSLAYQFSRAQAAIMPSQSAYIVAARRTAIGRVGGLHKSRRIEELCAPLVTVALQDSGLEPARIDELIVGNATQGGNPARLIALAAGLPETTPAASIDRQCGSGLDAILAAARAIKLGDAHAVVAGGAEAISMAPWRVAKPRSLQQLPRFLGYEPGAGEERDVPAHVESAEVLAARLGIGRAEQDAYALRSLLKAEQAREHKRFVGEIAPLRANPEEARDQSSVAPDFKDLAQLAPYMAPDGTLTPGNTSSLHDGAAVSVVVSHDVWSSLGKPRGLRLVAHAARGVAPDEEASAPIEAMRNLKARFKGYKDSDIGHIEMSESSAAQAIAVIRALELDEELVNPDGGALARGHPFGAAGSVLVTRLFTRMARGESKGRSLGLATMGVAGGMGLAALFEAV</sequence>
<dbReference type="Gene3D" id="3.40.47.10">
    <property type="match status" value="1"/>
</dbReference>
<dbReference type="InterPro" id="IPR002155">
    <property type="entry name" value="Thiolase"/>
</dbReference>
<name>A0A6I3KLL7_9HYPH</name>
<evidence type="ECO:0000259" key="11">
    <source>
        <dbReference type="Pfam" id="PF02803"/>
    </source>
</evidence>
<dbReference type="GO" id="GO:0006635">
    <property type="term" value="P:fatty acid beta-oxidation"/>
    <property type="evidence" value="ECO:0007669"/>
    <property type="project" value="TreeGrafter"/>
</dbReference>
<evidence type="ECO:0000259" key="10">
    <source>
        <dbReference type="Pfam" id="PF00108"/>
    </source>
</evidence>
<evidence type="ECO:0000256" key="7">
    <source>
        <dbReference type="ARBA" id="ARBA00023315"/>
    </source>
</evidence>
<organism evidence="12 13">
    <name type="scientific">Hyphomicrobium album</name>
    <dbReference type="NCBI Taxonomy" id="2665159"/>
    <lineage>
        <taxon>Bacteria</taxon>
        <taxon>Pseudomonadati</taxon>
        <taxon>Pseudomonadota</taxon>
        <taxon>Alphaproteobacteria</taxon>
        <taxon>Hyphomicrobiales</taxon>
        <taxon>Hyphomicrobiaceae</taxon>
        <taxon>Hyphomicrobium</taxon>
    </lineage>
</organism>
<dbReference type="Proteomes" id="UP000440694">
    <property type="component" value="Unassembled WGS sequence"/>
</dbReference>
<dbReference type="PANTHER" id="PTHR43853:SF8">
    <property type="entry name" value="3-KETOACYL-COA THIOLASE, PEROXISOMAL"/>
    <property type="match status" value="1"/>
</dbReference>
<dbReference type="Pfam" id="PF00108">
    <property type="entry name" value="Thiolase_N"/>
    <property type="match status" value="1"/>
</dbReference>
<dbReference type="InterPro" id="IPR020617">
    <property type="entry name" value="Thiolase_C"/>
</dbReference>
<comment type="caution">
    <text evidence="12">The sequence shown here is derived from an EMBL/GenBank/DDBJ whole genome shotgun (WGS) entry which is preliminary data.</text>
</comment>
<protein>
    <submittedName>
        <fullName evidence="12">Acetyl-CoA C-acyltransferase</fullName>
        <ecNumber evidence="12">2.3.1.16</ecNumber>
    </submittedName>
</protein>
<keyword evidence="7 8" id="KW-0012">Acyltransferase</keyword>
<dbReference type="GO" id="GO:0003988">
    <property type="term" value="F:acetyl-CoA C-acyltransferase activity"/>
    <property type="evidence" value="ECO:0007669"/>
    <property type="project" value="UniProtKB-EC"/>
</dbReference>
<dbReference type="GO" id="GO:0010124">
    <property type="term" value="P:phenylacetate catabolic process"/>
    <property type="evidence" value="ECO:0007669"/>
    <property type="project" value="TreeGrafter"/>
</dbReference>
<evidence type="ECO:0000256" key="8">
    <source>
        <dbReference type="RuleBase" id="RU003557"/>
    </source>
</evidence>
<comment type="subcellular location">
    <subcellularLocation>
        <location evidence="1">Peroxisome</location>
    </subcellularLocation>
</comment>
<evidence type="ECO:0000256" key="1">
    <source>
        <dbReference type="ARBA" id="ARBA00004275"/>
    </source>
</evidence>
<keyword evidence="3 8" id="KW-0808">Transferase</keyword>
<feature type="region of interest" description="Disordered" evidence="9">
    <location>
        <begin position="1"/>
        <end position="24"/>
    </location>
</feature>
<evidence type="ECO:0000256" key="9">
    <source>
        <dbReference type="SAM" id="MobiDB-lite"/>
    </source>
</evidence>
<evidence type="ECO:0000256" key="2">
    <source>
        <dbReference type="ARBA" id="ARBA00010982"/>
    </source>
</evidence>
<evidence type="ECO:0000313" key="12">
    <source>
        <dbReference type="EMBL" id="MTD95283.1"/>
    </source>
</evidence>
<dbReference type="AlphaFoldDB" id="A0A6I3KLL7"/>
<reference evidence="12 13" key="1">
    <citation type="submission" date="2019-11" db="EMBL/GenBank/DDBJ databases">
        <title>Identification of a novel strain.</title>
        <authorList>
            <person name="Xu Q."/>
            <person name="Wang G."/>
        </authorList>
    </citation>
    <scope>NUCLEOTIDE SEQUENCE [LARGE SCALE GENOMIC DNA]</scope>
    <source>
        <strain evidence="13">xq</strain>
    </source>
</reference>
<evidence type="ECO:0000256" key="3">
    <source>
        <dbReference type="ARBA" id="ARBA00022679"/>
    </source>
</evidence>
<evidence type="ECO:0000256" key="6">
    <source>
        <dbReference type="ARBA" id="ARBA00023140"/>
    </source>
</evidence>
<evidence type="ECO:0000256" key="4">
    <source>
        <dbReference type="ARBA" id="ARBA00022832"/>
    </source>
</evidence>
<dbReference type="EMBL" id="WMBQ01000002">
    <property type="protein sequence ID" value="MTD95283.1"/>
    <property type="molecule type" value="Genomic_DNA"/>
</dbReference>
<dbReference type="EC" id="2.3.1.16" evidence="12"/>
<proteinExistence type="inferred from homology"/>
<evidence type="ECO:0000313" key="13">
    <source>
        <dbReference type="Proteomes" id="UP000440694"/>
    </source>
</evidence>
<dbReference type="GO" id="GO:0005737">
    <property type="term" value="C:cytoplasm"/>
    <property type="evidence" value="ECO:0007669"/>
    <property type="project" value="UniProtKB-ARBA"/>
</dbReference>
<dbReference type="InterPro" id="IPR016039">
    <property type="entry name" value="Thiolase-like"/>
</dbReference>
<dbReference type="PANTHER" id="PTHR43853">
    <property type="entry name" value="3-KETOACYL-COA THIOLASE, PEROXISOMAL"/>
    <property type="match status" value="1"/>
</dbReference>
<gene>
    <name evidence="12" type="ORF">GIW81_13170</name>
</gene>
<comment type="similarity">
    <text evidence="2 8">Belongs to the thiolase-like superfamily. Thiolase family.</text>
</comment>
<feature type="compositionally biased region" description="Low complexity" evidence="9">
    <location>
        <begin position="12"/>
        <end position="24"/>
    </location>
</feature>
<keyword evidence="5" id="KW-0443">Lipid metabolism</keyword>
<keyword evidence="4" id="KW-0276">Fatty acid metabolism</keyword>
<dbReference type="InterPro" id="IPR050215">
    <property type="entry name" value="Thiolase-like_sf_Thiolase"/>
</dbReference>